<feature type="compositionally biased region" description="Basic and acidic residues" evidence="1">
    <location>
        <begin position="95"/>
        <end position="104"/>
    </location>
</feature>
<feature type="compositionally biased region" description="Basic and acidic residues" evidence="1">
    <location>
        <begin position="53"/>
        <end position="80"/>
    </location>
</feature>
<feature type="region of interest" description="Disordered" evidence="1">
    <location>
        <begin position="52"/>
        <end position="117"/>
    </location>
</feature>
<feature type="compositionally biased region" description="Acidic residues" evidence="1">
    <location>
        <begin position="81"/>
        <end position="94"/>
    </location>
</feature>
<proteinExistence type="predicted"/>
<dbReference type="AlphaFoldDB" id="A0A1X7V718"/>
<sequence>MAEGFGEREIDLILDDEMEYSPQRDGNSANLTPPPAPCCQGGFLPGVAEIQEEESHTRNREEAGELDKVGEMEEEKTREVEDLEEEAWEVDNAGEVDKAGKVDEAGEVDETGEVDDD</sequence>
<organism evidence="2">
    <name type="scientific">Amphimedon queenslandica</name>
    <name type="common">Sponge</name>
    <dbReference type="NCBI Taxonomy" id="400682"/>
    <lineage>
        <taxon>Eukaryota</taxon>
        <taxon>Metazoa</taxon>
        <taxon>Porifera</taxon>
        <taxon>Demospongiae</taxon>
        <taxon>Heteroscleromorpha</taxon>
        <taxon>Haplosclerida</taxon>
        <taxon>Niphatidae</taxon>
        <taxon>Amphimedon</taxon>
    </lineage>
</organism>
<dbReference type="EnsemblMetazoa" id="Aqu2.1.35302_001">
    <property type="protein sequence ID" value="Aqu2.1.35302_001"/>
    <property type="gene ID" value="Aqu2.1.35302"/>
</dbReference>
<evidence type="ECO:0000313" key="2">
    <source>
        <dbReference type="EnsemblMetazoa" id="Aqu2.1.35302_001"/>
    </source>
</evidence>
<protein>
    <submittedName>
        <fullName evidence="2">Uncharacterized protein</fullName>
    </submittedName>
</protein>
<dbReference type="InParanoid" id="A0A1X7V718"/>
<feature type="compositionally biased region" description="Acidic residues" evidence="1">
    <location>
        <begin position="105"/>
        <end position="117"/>
    </location>
</feature>
<name>A0A1X7V718_AMPQE</name>
<accession>A0A1X7V718</accession>
<evidence type="ECO:0000256" key="1">
    <source>
        <dbReference type="SAM" id="MobiDB-lite"/>
    </source>
</evidence>
<reference evidence="2" key="1">
    <citation type="submission" date="2017-05" db="UniProtKB">
        <authorList>
            <consortium name="EnsemblMetazoa"/>
        </authorList>
    </citation>
    <scope>IDENTIFICATION</scope>
</reference>